<keyword evidence="1" id="KW-1133">Transmembrane helix</keyword>
<sequence>MFLCISLSVLISCCLLLPFLSLNFSLSLYIFLSLCRSVLILSTSFFFSLSCICCYFSLSFHSFLLCCFLYSFSFLLPSSPSLPFPTPLLFSTIQSYAMLC</sequence>
<accession>L7LZ04</accession>
<feature type="transmembrane region" description="Helical" evidence="1">
    <location>
        <begin position="45"/>
        <end position="72"/>
    </location>
</feature>
<name>L7LZ04_RHIPC</name>
<organism evidence="2">
    <name type="scientific">Rhipicephalus pulchellus</name>
    <name type="common">Yellow backed tick</name>
    <name type="synonym">Dermacentor pulchellus</name>
    <dbReference type="NCBI Taxonomy" id="72859"/>
    <lineage>
        <taxon>Eukaryota</taxon>
        <taxon>Metazoa</taxon>
        <taxon>Ecdysozoa</taxon>
        <taxon>Arthropoda</taxon>
        <taxon>Chelicerata</taxon>
        <taxon>Arachnida</taxon>
        <taxon>Acari</taxon>
        <taxon>Parasitiformes</taxon>
        <taxon>Ixodida</taxon>
        <taxon>Ixodoidea</taxon>
        <taxon>Ixodidae</taxon>
        <taxon>Rhipicephalinae</taxon>
        <taxon>Rhipicephalus</taxon>
        <taxon>Rhipicephalus</taxon>
    </lineage>
</organism>
<evidence type="ECO:0000256" key="1">
    <source>
        <dbReference type="SAM" id="Phobius"/>
    </source>
</evidence>
<dbReference type="EMBL" id="GACK01008936">
    <property type="protein sequence ID" value="JAA56098.1"/>
    <property type="molecule type" value="mRNA"/>
</dbReference>
<keyword evidence="1" id="KW-0472">Membrane</keyword>
<dbReference type="AlphaFoldDB" id="L7LZ04"/>
<reference evidence="2" key="1">
    <citation type="submission" date="2012-11" db="EMBL/GenBank/DDBJ databases">
        <authorList>
            <person name="Lucero-Rivera Y.E."/>
            <person name="Tovar-Ramirez D."/>
        </authorList>
    </citation>
    <scope>NUCLEOTIDE SEQUENCE</scope>
    <source>
        <tissue evidence="2">Salivary gland</tissue>
    </source>
</reference>
<keyword evidence="1" id="KW-0812">Transmembrane</keyword>
<protein>
    <submittedName>
        <fullName evidence="2">Uncharacterized protein</fullName>
    </submittedName>
</protein>
<evidence type="ECO:0000313" key="2">
    <source>
        <dbReference type="EMBL" id="JAA56098.1"/>
    </source>
</evidence>
<proteinExistence type="evidence at transcript level"/>
<reference evidence="2" key="2">
    <citation type="journal article" date="2015" name="J. Proteomics">
        <title>Sexual differences in the sialomes of the zebra tick, Rhipicephalus pulchellus.</title>
        <authorList>
            <person name="Tan A.W."/>
            <person name="Francischetti I.M."/>
            <person name="Slovak M."/>
            <person name="Kini R.M."/>
            <person name="Ribeiro J.M."/>
        </authorList>
    </citation>
    <scope>NUCLEOTIDE SEQUENCE</scope>
    <source>
        <tissue evidence="2">Salivary gland</tissue>
    </source>
</reference>